<proteinExistence type="predicted"/>
<accession>A0AAF3FDE2</accession>
<keyword evidence="2" id="KW-1185">Reference proteome</keyword>
<evidence type="ECO:0000256" key="1">
    <source>
        <dbReference type="SAM" id="SignalP"/>
    </source>
</evidence>
<organism evidence="2 3">
    <name type="scientific">Mesorhabditis belari</name>
    <dbReference type="NCBI Taxonomy" id="2138241"/>
    <lineage>
        <taxon>Eukaryota</taxon>
        <taxon>Metazoa</taxon>
        <taxon>Ecdysozoa</taxon>
        <taxon>Nematoda</taxon>
        <taxon>Chromadorea</taxon>
        <taxon>Rhabditida</taxon>
        <taxon>Rhabditina</taxon>
        <taxon>Rhabditomorpha</taxon>
        <taxon>Rhabditoidea</taxon>
        <taxon>Rhabditidae</taxon>
        <taxon>Mesorhabditinae</taxon>
        <taxon>Mesorhabditis</taxon>
    </lineage>
</organism>
<keyword evidence="1" id="KW-0732">Signal</keyword>
<evidence type="ECO:0000313" key="3">
    <source>
        <dbReference type="WBParaSite" id="MBELARI_LOCUS4923"/>
    </source>
</evidence>
<feature type="chain" id="PRO_5042075491" evidence="1">
    <location>
        <begin position="23"/>
        <end position="283"/>
    </location>
</feature>
<reference evidence="3" key="1">
    <citation type="submission" date="2024-02" db="UniProtKB">
        <authorList>
            <consortium name="WormBaseParasite"/>
        </authorList>
    </citation>
    <scope>IDENTIFICATION</scope>
</reference>
<protein>
    <submittedName>
        <fullName evidence="3">Uncharacterized protein</fullName>
    </submittedName>
</protein>
<name>A0AAF3FDE2_9BILA</name>
<feature type="signal peptide" evidence="1">
    <location>
        <begin position="1"/>
        <end position="22"/>
    </location>
</feature>
<dbReference type="WBParaSite" id="MBELARI_LOCUS4923">
    <property type="protein sequence ID" value="MBELARI_LOCUS4923"/>
    <property type="gene ID" value="MBELARI_LOCUS4923"/>
</dbReference>
<sequence length="283" mass="32510">MRFASLFRQLLVIFLKISFVDGKVLPDQFPQLREHFFSVIHVIGRNGSETQYAQYQPYPENGVVYLDALKSFENPCQFENFTDLRDLEIHIQLPCAGNQTDQTEFLSLFTIFPLNFSDCHRDKATKLFYSLAKVDEKHHAFLPKVDFSDYKPKINLSEYPIENRPIVRISHWSSECEVKCSDSLSPRDVIVKNAQCGAMERTGDETKVCDFSSNESCNWEFVAAGGYKFEIKEENFTSHSGWLMERMAIVSGLPRSPVDPPMIVSPYFVHTAATCLMEVQYVL</sequence>
<dbReference type="Proteomes" id="UP000887575">
    <property type="component" value="Unassembled WGS sequence"/>
</dbReference>
<dbReference type="AlphaFoldDB" id="A0AAF3FDE2"/>
<evidence type="ECO:0000313" key="2">
    <source>
        <dbReference type="Proteomes" id="UP000887575"/>
    </source>
</evidence>